<evidence type="ECO:0000256" key="1">
    <source>
        <dbReference type="SAM" id="MobiDB-lite"/>
    </source>
</evidence>
<reference evidence="2" key="1">
    <citation type="submission" date="2020-02" db="EMBL/GenBank/DDBJ databases">
        <authorList>
            <person name="Meier V. D."/>
        </authorList>
    </citation>
    <scope>NUCLEOTIDE SEQUENCE</scope>
    <source>
        <strain evidence="2">AVDCRST_MAG02</strain>
    </source>
</reference>
<proteinExistence type="predicted"/>
<feature type="non-terminal residue" evidence="2">
    <location>
        <position position="1"/>
    </location>
</feature>
<feature type="non-terminal residue" evidence="2">
    <location>
        <position position="41"/>
    </location>
</feature>
<gene>
    <name evidence="2" type="ORF">AVDCRST_MAG02-1457</name>
</gene>
<name>A0A6J4QTY9_9ACTN</name>
<evidence type="ECO:0000313" key="2">
    <source>
        <dbReference type="EMBL" id="CAA9454938.1"/>
    </source>
</evidence>
<feature type="region of interest" description="Disordered" evidence="1">
    <location>
        <begin position="1"/>
        <end position="41"/>
    </location>
</feature>
<dbReference type="EMBL" id="CADCVH010000047">
    <property type="protein sequence ID" value="CAA9454938.1"/>
    <property type="molecule type" value="Genomic_DNA"/>
</dbReference>
<sequence>AKGDGLRRGPRPPLRKTAPPTPATGRGSGWRWQKRPSAPGL</sequence>
<protein>
    <submittedName>
        <fullName evidence="2">Uncharacterized protein</fullName>
    </submittedName>
</protein>
<accession>A0A6J4QTY9</accession>
<organism evidence="2">
    <name type="scientific">uncultured Rubrobacteraceae bacterium</name>
    <dbReference type="NCBI Taxonomy" id="349277"/>
    <lineage>
        <taxon>Bacteria</taxon>
        <taxon>Bacillati</taxon>
        <taxon>Actinomycetota</taxon>
        <taxon>Rubrobacteria</taxon>
        <taxon>Rubrobacterales</taxon>
        <taxon>Rubrobacteraceae</taxon>
        <taxon>environmental samples</taxon>
    </lineage>
</organism>
<dbReference type="AlphaFoldDB" id="A0A6J4QTY9"/>